<feature type="compositionally biased region" description="Basic and acidic residues" evidence="1">
    <location>
        <begin position="1496"/>
        <end position="1505"/>
    </location>
</feature>
<comment type="caution">
    <text evidence="3">The sequence shown here is derived from an EMBL/GenBank/DDBJ whole genome shotgun (WGS) entry which is preliminary data.</text>
</comment>
<dbReference type="Gene3D" id="2.30.29.30">
    <property type="entry name" value="Pleckstrin-homology domain (PH domain)/Phosphotyrosine-binding domain (PTB)"/>
    <property type="match status" value="1"/>
</dbReference>
<gene>
    <name evidence="3" type="primary">YRB2</name>
    <name evidence="3" type="ORF">AK812_SmicGene38302</name>
</gene>
<dbReference type="InterPro" id="IPR000156">
    <property type="entry name" value="Ran_bind_dom"/>
</dbReference>
<dbReference type="PROSITE" id="PS50196">
    <property type="entry name" value="RANBD1"/>
    <property type="match status" value="1"/>
</dbReference>
<name>A0A1Q9CE35_SYMMI</name>
<feature type="compositionally biased region" description="Polar residues" evidence="1">
    <location>
        <begin position="1118"/>
        <end position="1128"/>
    </location>
</feature>
<feature type="compositionally biased region" description="Basic and acidic residues" evidence="1">
    <location>
        <begin position="1540"/>
        <end position="1549"/>
    </location>
</feature>
<dbReference type="SMART" id="SM00160">
    <property type="entry name" value="RanBD"/>
    <property type="match status" value="1"/>
</dbReference>
<dbReference type="InterPro" id="IPR011993">
    <property type="entry name" value="PH-like_dom_sf"/>
</dbReference>
<feature type="region of interest" description="Disordered" evidence="1">
    <location>
        <begin position="1397"/>
        <end position="1418"/>
    </location>
</feature>
<feature type="compositionally biased region" description="Basic residues" evidence="1">
    <location>
        <begin position="1709"/>
        <end position="1722"/>
    </location>
</feature>
<sequence length="1729" mass="192597">MSLTDLQTILPWDLRFGAEFDVLEHGDLILQKSKAGALSWVHLGTPCQTFTWARRPQLRSTVSPFGLSELSRRQLKLVAIGNELALFSLKVCQCQVKSGNFFSIENPELSWLWILPPMIQLRRSQGVSTVRVLFSDFQVPFRKPTVFVHNSECLHELAKSESSWHGRTVKLRGLAKYDGKLQFRTRLAQSYPPLLCIKFAGLVRETVVNIRERGDWDGWASGVGALSFQLPDCLRIAEAEVVANCCGDWMFVPHGLGAMKGLSPLEHVAFSLSASHPSESRKQLEETLKDAIEFECGHEVGEIDEFRCFRLNQFLRLHASLQQEHLEWVRQAPTELQGHAAKIHGPLWKVLLQQCGIPCERFLHDLQFGFPLVGHLAPCEGESVACQFEAAITVDELVNGRRDINERVIASVRELPFSSDILTQALQDSAQGFMSTPRAFTPHDASHLSLTRRIPVREERSKGWRTRVVDHSTESMVNAATVPCDRIKHHTLDDLADMVMCFFESNCQVSLWKVDISQAFRRVPIKSEHMQFAWTVWMHLGCLLVAQHTGMPFGTVSAVYAWHRVGFMLCHVVRVLFLCPAARYVDDFFGASRRGVRWNAGRVLAVICKLLGFPVDDDKSAEDDIRLVILGAECEIDWPRRQLRTCVAPPKAAKYRCQLLGVIAGGVLAPGDASKLAGRLSFAVTVSGNRVGPLLHAMNGQEQALCNQVWLAQNWVHETVRAFTRRFGDQLARQLRTAEALQVSALILHRSGAGVVLQSEEVWQMLPREWEARRLVLLKKWRDICQQDTKTAKGHGAKPFGSYKPAAFLQKVLDLRESLRQLDKADDSQMWHHEAALVLMSKGFEYLHQLDGLQRRDIARWSDNQRVQSLLSLAVTVINESAESKRQKRHHELVSSQVAALSAADVADQSRKVAVQNPAWQSGGPRDQIAALRHMDEESRLLVLEARAAELKTQFYTGERLTATSPSEGLKVLHKVLADLGVLSAGEWRSLAVLKYVDEDVIENAAFLRAIAENSQRGEPGGEELVKSVEAEAAAKKSAEEAKAWQASFNTSLQIGRKEGLLREAQQEQQRCEEAEAKAAFDKAEKSLLEELEELKVEHSIADKEYNDQDPEERKRSFTTSLQGSGSRSEVIEGSGWYDSALMAFDFDELELAESERQPSVLEYISDSRQTRKSRARIWFEIKRCFEADTGPGCADWKARYARELLLRAIKEALQRDGFVVMDVALPANAAQQLANRLKLCSAAVTSALHNSVEETTVTQCPQWVGSHLSRSQASTAPVCQELCDSKELSPLGQNCEVSFADSKGCMSIRPYSKAEFINMMKLFVHAAADNSVSEAQLPVADKVSVQFSFGDQEALQKAREHKVSQTETWLRKNVSVRELALSNMFLPVVVSTEGMKRPAESDLVQPPKNAESKDAGNPFAGVSLFSSASSSFPTASAGGSSTGSSAPGQSANPFMGLSLFSPATSGSLFSTAVTSLHGRAADTGKAAEECSQAHQVDKSGDTRARGSLAEAAQLEQSEVEAQEGGEETQDGEEVEEERDLDKEEKDGEGGDEPTGEEDEEALFRADCKLWKLVVWQFVKLPASDSKEGSEAWTWQERGCGIVQINRHKRTRACRLVMRMRGVLKLLLNTPVFPTTRYEMVGQKSVRFVGVDADTHEAKSEKVPFSAFRLNLHSSDQQACALKHLLHWQVPGHSARRSRFSKELTPTRRNTRGRRGQSRRHAAALPETA</sequence>
<organism evidence="3 4">
    <name type="scientific">Symbiodinium microadriaticum</name>
    <name type="common">Dinoflagellate</name>
    <name type="synonym">Zooxanthella microadriatica</name>
    <dbReference type="NCBI Taxonomy" id="2951"/>
    <lineage>
        <taxon>Eukaryota</taxon>
        <taxon>Sar</taxon>
        <taxon>Alveolata</taxon>
        <taxon>Dinophyceae</taxon>
        <taxon>Suessiales</taxon>
        <taxon>Symbiodiniaceae</taxon>
        <taxon>Symbiodinium</taxon>
    </lineage>
</organism>
<dbReference type="SUPFAM" id="SSF50729">
    <property type="entry name" value="PH domain-like"/>
    <property type="match status" value="1"/>
</dbReference>
<feature type="compositionally biased region" description="Acidic residues" evidence="1">
    <location>
        <begin position="1518"/>
        <end position="1539"/>
    </location>
</feature>
<dbReference type="OrthoDB" id="185618at2759"/>
<evidence type="ECO:0000313" key="3">
    <source>
        <dbReference type="EMBL" id="OLP81188.1"/>
    </source>
</evidence>
<reference evidence="3 4" key="1">
    <citation type="submission" date="2016-02" db="EMBL/GenBank/DDBJ databases">
        <title>Genome analysis of coral dinoflagellate symbionts highlights evolutionary adaptations to a symbiotic lifestyle.</title>
        <authorList>
            <person name="Aranda M."/>
            <person name="Li Y."/>
            <person name="Liew Y.J."/>
            <person name="Baumgarten S."/>
            <person name="Simakov O."/>
            <person name="Wilson M."/>
            <person name="Piel J."/>
            <person name="Ashoor H."/>
            <person name="Bougouffa S."/>
            <person name="Bajic V.B."/>
            <person name="Ryu T."/>
            <person name="Ravasi T."/>
            <person name="Bayer T."/>
            <person name="Micklem G."/>
            <person name="Kim H."/>
            <person name="Bhak J."/>
            <person name="Lajeunesse T.C."/>
            <person name="Voolstra C.R."/>
        </authorList>
    </citation>
    <scope>NUCLEOTIDE SEQUENCE [LARGE SCALE GENOMIC DNA]</scope>
    <source>
        <strain evidence="3 4">CCMP2467</strain>
    </source>
</reference>
<dbReference type="EMBL" id="LSRX01001304">
    <property type="protein sequence ID" value="OLP81188.1"/>
    <property type="molecule type" value="Genomic_DNA"/>
</dbReference>
<proteinExistence type="predicted"/>
<dbReference type="PANTHER" id="PTHR23138">
    <property type="entry name" value="RAN BINDING PROTEIN"/>
    <property type="match status" value="1"/>
</dbReference>
<protein>
    <submittedName>
        <fullName evidence="3">Ran-specific GTPase-activating protein 2</fullName>
    </submittedName>
</protein>
<keyword evidence="4" id="KW-1185">Reference proteome</keyword>
<dbReference type="Pfam" id="PF00638">
    <property type="entry name" value="Ran_BP1"/>
    <property type="match status" value="1"/>
</dbReference>
<dbReference type="InterPro" id="IPR045255">
    <property type="entry name" value="RanBP1-like"/>
</dbReference>
<evidence type="ECO:0000256" key="1">
    <source>
        <dbReference type="SAM" id="MobiDB-lite"/>
    </source>
</evidence>
<accession>A0A1Q9CE35</accession>
<feature type="compositionally biased region" description="Acidic residues" evidence="1">
    <location>
        <begin position="1550"/>
        <end position="1561"/>
    </location>
</feature>
<feature type="region of interest" description="Disordered" evidence="1">
    <location>
        <begin position="1487"/>
        <end position="1561"/>
    </location>
</feature>
<feature type="domain" description="RanBD1" evidence="2">
    <location>
        <begin position="1531"/>
        <end position="1670"/>
    </location>
</feature>
<dbReference type="Proteomes" id="UP000186817">
    <property type="component" value="Unassembled WGS sequence"/>
</dbReference>
<feature type="region of interest" description="Disordered" evidence="1">
    <location>
        <begin position="1100"/>
        <end position="1130"/>
    </location>
</feature>
<feature type="region of interest" description="Disordered" evidence="1">
    <location>
        <begin position="1696"/>
        <end position="1729"/>
    </location>
</feature>
<feature type="compositionally biased region" description="Basic and acidic residues" evidence="1">
    <location>
        <begin position="1100"/>
        <end position="1116"/>
    </location>
</feature>
<evidence type="ECO:0000313" key="4">
    <source>
        <dbReference type="Proteomes" id="UP000186817"/>
    </source>
</evidence>
<evidence type="ECO:0000259" key="2">
    <source>
        <dbReference type="PROSITE" id="PS50196"/>
    </source>
</evidence>